<dbReference type="AlphaFoldDB" id="A0A327S934"/>
<keyword evidence="2" id="KW-0812">Transmembrane</keyword>
<dbReference type="Gene3D" id="1.25.40.10">
    <property type="entry name" value="Tetratricopeptide repeat domain"/>
    <property type="match status" value="1"/>
</dbReference>
<dbReference type="SMART" id="SM00028">
    <property type="entry name" value="TPR"/>
    <property type="match status" value="2"/>
</dbReference>
<organism evidence="3 4">
    <name type="scientific">Gelidibacter algens</name>
    <dbReference type="NCBI Taxonomy" id="49280"/>
    <lineage>
        <taxon>Bacteria</taxon>
        <taxon>Pseudomonadati</taxon>
        <taxon>Bacteroidota</taxon>
        <taxon>Flavobacteriia</taxon>
        <taxon>Flavobacteriales</taxon>
        <taxon>Flavobacteriaceae</taxon>
        <taxon>Gelidibacter</taxon>
    </lineage>
</organism>
<accession>A0A327S934</accession>
<name>A0A327S934_9FLAO</name>
<keyword evidence="1" id="KW-0802">TPR repeat</keyword>
<dbReference type="InterPro" id="IPR011990">
    <property type="entry name" value="TPR-like_helical_dom_sf"/>
</dbReference>
<feature type="transmembrane region" description="Helical" evidence="2">
    <location>
        <begin position="59"/>
        <end position="77"/>
    </location>
</feature>
<sequence>MRRTNYDTMATYKKRGYKPKTQAEKTEALEDNSTTAEVFNTLDESASRTEEWAVKNQNYIIGAVAVIALVALSYLGYNKFVAEPKASLAMNDMFQAQQYFEQAVNGVAAKDSLYTLSLNGGEGKFGMLDIINEYGGTPAADLATYYAGMAYYNLNDYQNTVKYLSDFSGDDLLLAPIANGRIGDAFVQLNQPEDALSYYEKAASMNENGFTTPMYLFKAGNVALTLGKTEAALEHFNTIKETYPTSSQAANIEVFIGQAQASL</sequence>
<evidence type="ECO:0000256" key="1">
    <source>
        <dbReference type="PROSITE-ProRule" id="PRU00339"/>
    </source>
</evidence>
<evidence type="ECO:0000313" key="3">
    <source>
        <dbReference type="EMBL" id="RAJ25288.1"/>
    </source>
</evidence>
<dbReference type="SUPFAM" id="SSF48452">
    <property type="entry name" value="TPR-like"/>
    <property type="match status" value="1"/>
</dbReference>
<gene>
    <name evidence="3" type="ORF">LX77_01591</name>
</gene>
<keyword evidence="2" id="KW-1133">Transmembrane helix</keyword>
<evidence type="ECO:0000256" key="2">
    <source>
        <dbReference type="SAM" id="Phobius"/>
    </source>
</evidence>
<protein>
    <submittedName>
        <fullName evidence="3">Putative negative regulator of RcsB-dependent stress response</fullName>
    </submittedName>
</protein>
<keyword evidence="2" id="KW-0472">Membrane</keyword>
<dbReference type="Pfam" id="PF13432">
    <property type="entry name" value="TPR_16"/>
    <property type="match status" value="1"/>
</dbReference>
<dbReference type="PROSITE" id="PS50005">
    <property type="entry name" value="TPR"/>
    <property type="match status" value="1"/>
</dbReference>
<feature type="repeat" description="TPR" evidence="1">
    <location>
        <begin position="176"/>
        <end position="209"/>
    </location>
</feature>
<keyword evidence="4" id="KW-1185">Reference proteome</keyword>
<proteinExistence type="predicted"/>
<dbReference type="EMBL" id="QLLQ01000004">
    <property type="protein sequence ID" value="RAJ25288.1"/>
    <property type="molecule type" value="Genomic_DNA"/>
</dbReference>
<dbReference type="InterPro" id="IPR019734">
    <property type="entry name" value="TPR_rpt"/>
</dbReference>
<comment type="caution">
    <text evidence="3">The sequence shown here is derived from an EMBL/GenBank/DDBJ whole genome shotgun (WGS) entry which is preliminary data.</text>
</comment>
<evidence type="ECO:0000313" key="4">
    <source>
        <dbReference type="Proteomes" id="UP000248987"/>
    </source>
</evidence>
<dbReference type="Proteomes" id="UP000248987">
    <property type="component" value="Unassembled WGS sequence"/>
</dbReference>
<reference evidence="3 4" key="1">
    <citation type="submission" date="2018-06" db="EMBL/GenBank/DDBJ databases">
        <title>Genomic Encyclopedia of Archaeal and Bacterial Type Strains, Phase II (KMG-II): from individual species to whole genera.</title>
        <authorList>
            <person name="Goeker M."/>
        </authorList>
    </citation>
    <scope>NUCLEOTIDE SEQUENCE [LARGE SCALE GENOMIC DNA]</scope>
    <source>
        <strain evidence="3 4">DSM 12408</strain>
    </source>
</reference>